<dbReference type="SUPFAM" id="SSF118215">
    <property type="entry name" value="Proton glutamate symport protein"/>
    <property type="match status" value="1"/>
</dbReference>
<dbReference type="RefSeq" id="XP_011495777.1">
    <property type="nucleotide sequence ID" value="XM_011497475.1"/>
</dbReference>
<dbReference type="PANTHER" id="PTHR11958">
    <property type="entry name" value="SODIUM/DICARBOXYLATE SYMPORTER-RELATED"/>
    <property type="match status" value="1"/>
</dbReference>
<feature type="transmembrane region" description="Helical" evidence="7">
    <location>
        <begin position="80"/>
        <end position="102"/>
    </location>
</feature>
<dbReference type="Pfam" id="PF00375">
    <property type="entry name" value="SDF"/>
    <property type="match status" value="1"/>
</dbReference>
<name>A0AAJ6VN29_9HYME</name>
<evidence type="ECO:0000256" key="3">
    <source>
        <dbReference type="ARBA" id="ARBA00022448"/>
    </source>
</evidence>
<keyword evidence="6 7" id="KW-0472">Membrane</keyword>
<comment type="similarity">
    <text evidence="2 7">Belongs to the dicarboxylate/amino acid:cation symporter (DAACS) (TC 2.A.23) family.</text>
</comment>
<evidence type="ECO:0000256" key="7">
    <source>
        <dbReference type="RuleBase" id="RU361216"/>
    </source>
</evidence>
<dbReference type="GO" id="GO:0015501">
    <property type="term" value="F:glutamate:sodium symporter activity"/>
    <property type="evidence" value="ECO:0007669"/>
    <property type="project" value="TreeGrafter"/>
</dbReference>
<feature type="transmembrane region" description="Helical" evidence="7">
    <location>
        <begin position="47"/>
        <end position="68"/>
    </location>
</feature>
<dbReference type="InterPro" id="IPR036458">
    <property type="entry name" value="Na:dicarbo_symporter_sf"/>
</dbReference>
<evidence type="ECO:0000256" key="4">
    <source>
        <dbReference type="ARBA" id="ARBA00022692"/>
    </source>
</evidence>
<sequence>MWRPSAPARILLGILAGLALGLALRYWTAQPWSERELMYLQFPGEIFIQMVNCLVLPLVVTSIVSASSDLGKSGSIGIKALYYYITTTSLGITLSILLSQIIRPGQWDSFDLSADKSNITNVKPRINFVTADVFLDLLRNLYPDNLIRACLSQYQTVLVEPKQSASSENMGISTYDMDITYRYTQGTNILGLVLCSLVFGLALGTMSDEQKWPLQGFFIGLNTVIAEIIEWVIKSAPISVVFLISGKVLRSEESGATEMAHLVAFVGTVLAGLAIQALLVLPLVFFISTGHSPYRILGAIGPALVNAFGTSSSTATVPTTIRCLDKLGVDPQVSRFVAPFGATINMDGIALYETIGAIFITQMRGLDLSLVESIAIRYDKLFIELNQFY</sequence>
<dbReference type="InterPro" id="IPR001991">
    <property type="entry name" value="Na-dicarboxylate_symporter"/>
</dbReference>
<dbReference type="Gene3D" id="1.10.3860.10">
    <property type="entry name" value="Sodium:dicarboxylate symporter"/>
    <property type="match status" value="1"/>
</dbReference>
<dbReference type="Proteomes" id="UP000695007">
    <property type="component" value="Unplaced"/>
</dbReference>
<dbReference type="GO" id="GO:0005886">
    <property type="term" value="C:plasma membrane"/>
    <property type="evidence" value="ECO:0007669"/>
    <property type="project" value="TreeGrafter"/>
</dbReference>
<dbReference type="AlphaFoldDB" id="A0AAJ6VN29"/>
<accession>A0AAJ6VN29</accession>
<keyword evidence="3 7" id="KW-0813">Transport</keyword>
<comment type="subcellular location">
    <subcellularLocation>
        <location evidence="1 7">Membrane</location>
        <topology evidence="1 7">Multi-pass membrane protein</topology>
    </subcellularLocation>
</comment>
<dbReference type="GO" id="GO:0005313">
    <property type="term" value="F:L-glutamate transmembrane transporter activity"/>
    <property type="evidence" value="ECO:0007669"/>
    <property type="project" value="TreeGrafter"/>
</dbReference>
<keyword evidence="5 7" id="KW-1133">Transmembrane helix</keyword>
<evidence type="ECO:0000256" key="5">
    <source>
        <dbReference type="ARBA" id="ARBA00022989"/>
    </source>
</evidence>
<evidence type="ECO:0000256" key="2">
    <source>
        <dbReference type="ARBA" id="ARBA00006148"/>
    </source>
</evidence>
<dbReference type="GeneID" id="105360545"/>
<dbReference type="InterPro" id="IPR050746">
    <property type="entry name" value="DAACS"/>
</dbReference>
<evidence type="ECO:0000256" key="1">
    <source>
        <dbReference type="ARBA" id="ARBA00004141"/>
    </source>
</evidence>
<feature type="transmembrane region" description="Helical" evidence="7">
    <location>
        <begin position="186"/>
        <end position="205"/>
    </location>
</feature>
<protein>
    <recommendedName>
        <fullName evidence="7">Amino acid transporter</fullName>
    </recommendedName>
</protein>
<keyword evidence="8" id="KW-1185">Reference proteome</keyword>
<organism evidence="8 9">
    <name type="scientific">Ceratosolen solmsi marchali</name>
    <dbReference type="NCBI Taxonomy" id="326594"/>
    <lineage>
        <taxon>Eukaryota</taxon>
        <taxon>Metazoa</taxon>
        <taxon>Ecdysozoa</taxon>
        <taxon>Arthropoda</taxon>
        <taxon>Hexapoda</taxon>
        <taxon>Insecta</taxon>
        <taxon>Pterygota</taxon>
        <taxon>Neoptera</taxon>
        <taxon>Endopterygota</taxon>
        <taxon>Hymenoptera</taxon>
        <taxon>Apocrita</taxon>
        <taxon>Proctotrupomorpha</taxon>
        <taxon>Chalcidoidea</taxon>
        <taxon>Agaonidae</taxon>
        <taxon>Agaoninae</taxon>
        <taxon>Ceratosolen</taxon>
    </lineage>
</organism>
<dbReference type="PRINTS" id="PR00173">
    <property type="entry name" value="EDTRNSPORT"/>
</dbReference>
<dbReference type="GO" id="GO:0015175">
    <property type="term" value="F:neutral L-amino acid transmembrane transporter activity"/>
    <property type="evidence" value="ECO:0007669"/>
    <property type="project" value="TreeGrafter"/>
</dbReference>
<proteinExistence type="inferred from homology"/>
<feature type="transmembrane region" description="Helical" evidence="7">
    <location>
        <begin position="264"/>
        <end position="287"/>
    </location>
</feature>
<evidence type="ECO:0000256" key="6">
    <source>
        <dbReference type="ARBA" id="ARBA00023136"/>
    </source>
</evidence>
<dbReference type="KEGG" id="csol:105360545"/>
<evidence type="ECO:0000313" key="9">
    <source>
        <dbReference type="RefSeq" id="XP_011495777.1"/>
    </source>
</evidence>
<evidence type="ECO:0000313" key="8">
    <source>
        <dbReference type="Proteomes" id="UP000695007"/>
    </source>
</evidence>
<feature type="transmembrane region" description="Helical" evidence="7">
    <location>
        <begin position="217"/>
        <end position="244"/>
    </location>
</feature>
<gene>
    <name evidence="9" type="primary">LOC105360545</name>
</gene>
<keyword evidence="4 7" id="KW-0812">Transmembrane</keyword>
<dbReference type="PANTHER" id="PTHR11958:SF63">
    <property type="entry name" value="AMINO ACID TRANSPORTER"/>
    <property type="match status" value="1"/>
</dbReference>
<keyword evidence="7" id="KW-0769">Symport</keyword>
<reference evidence="9" key="1">
    <citation type="submission" date="2025-08" db="UniProtKB">
        <authorList>
            <consortium name="RefSeq"/>
        </authorList>
    </citation>
    <scope>IDENTIFICATION</scope>
</reference>